<protein>
    <submittedName>
        <fullName evidence="1">Cache domain-containing protein</fullName>
    </submittedName>
</protein>
<sequence>MVSDVRAEEMSAAAREVGTALDEVFAWLAELAGRFAAMHASSVAEQNQLRAADLSQLRASIFPRLTGNPRLLAGTGVIVADDVLADQPHWLEWWQHAQGGTELEFLEVDHDPASVGFYDYESAAWFVVPRDTGDRVVVGPYVDYSGTDEYMLTLAHPVSHDARFLGVAAADIRADAFEALLLRAIGAVGQPAVLANEAGRVIASNTPSKIAGSLVHEAEFAGSPVRVVLNQDAEVRDCAGLPWRIAALRG</sequence>
<dbReference type="EMBL" id="SLXQ01000020">
    <property type="protein sequence ID" value="TCP43881.1"/>
    <property type="molecule type" value="Genomic_DNA"/>
</dbReference>
<evidence type="ECO:0000313" key="2">
    <source>
        <dbReference type="Proteomes" id="UP000294911"/>
    </source>
</evidence>
<keyword evidence="2" id="KW-1185">Reference proteome</keyword>
<name>A0A4R2QAH0_9PSEU</name>
<evidence type="ECO:0000313" key="1">
    <source>
        <dbReference type="EMBL" id="TCP43881.1"/>
    </source>
</evidence>
<dbReference type="Pfam" id="PF22673">
    <property type="entry name" value="MCP-like_PDC_1"/>
    <property type="match status" value="1"/>
</dbReference>
<organism evidence="1 2">
    <name type="scientific">Tamaricihabitans halophyticus</name>
    <dbReference type="NCBI Taxonomy" id="1262583"/>
    <lineage>
        <taxon>Bacteria</taxon>
        <taxon>Bacillati</taxon>
        <taxon>Actinomycetota</taxon>
        <taxon>Actinomycetes</taxon>
        <taxon>Pseudonocardiales</taxon>
        <taxon>Pseudonocardiaceae</taxon>
        <taxon>Tamaricihabitans</taxon>
    </lineage>
</organism>
<proteinExistence type="predicted"/>
<dbReference type="AlphaFoldDB" id="A0A4R2QAH0"/>
<comment type="caution">
    <text evidence="1">The sequence shown here is derived from an EMBL/GenBank/DDBJ whole genome shotgun (WGS) entry which is preliminary data.</text>
</comment>
<accession>A0A4R2QAH0</accession>
<dbReference type="Gene3D" id="3.30.450.20">
    <property type="entry name" value="PAS domain"/>
    <property type="match status" value="1"/>
</dbReference>
<reference evidence="1 2" key="1">
    <citation type="submission" date="2019-03" db="EMBL/GenBank/DDBJ databases">
        <title>Genomic Encyclopedia of Type Strains, Phase IV (KMG-IV): sequencing the most valuable type-strain genomes for metagenomic binning, comparative biology and taxonomic classification.</title>
        <authorList>
            <person name="Goeker M."/>
        </authorList>
    </citation>
    <scope>NUCLEOTIDE SEQUENCE [LARGE SCALE GENOMIC DNA]</scope>
    <source>
        <strain evidence="1 2">DSM 45765</strain>
    </source>
</reference>
<gene>
    <name evidence="1" type="ORF">EV191_12035</name>
</gene>
<dbReference type="Proteomes" id="UP000294911">
    <property type="component" value="Unassembled WGS sequence"/>
</dbReference>
<dbReference type="OrthoDB" id="8687362at2"/>
<dbReference type="CDD" id="cd12913">
    <property type="entry name" value="PDC1_MCP_like"/>
    <property type="match status" value="1"/>
</dbReference>